<dbReference type="InterPro" id="IPR039426">
    <property type="entry name" value="TonB-dep_rcpt-like"/>
</dbReference>
<keyword evidence="4" id="KW-0732">Signal</keyword>
<dbReference type="PROSITE" id="PS52016">
    <property type="entry name" value="TONB_DEPENDENT_REC_3"/>
    <property type="match status" value="1"/>
</dbReference>
<keyword evidence="5" id="KW-0798">TonB box</keyword>
<dbReference type="Gene3D" id="2.40.170.20">
    <property type="entry name" value="TonB-dependent receptor, beta-barrel domain"/>
    <property type="match status" value="1"/>
</dbReference>
<keyword evidence="8" id="KW-0998">Cell outer membrane</keyword>
<feature type="domain" description="TonB-dependent receptor-like beta-barrel" evidence="9">
    <location>
        <begin position="7"/>
        <end position="317"/>
    </location>
</feature>
<evidence type="ECO:0000256" key="6">
    <source>
        <dbReference type="ARBA" id="ARBA00023136"/>
    </source>
</evidence>
<keyword evidence="7" id="KW-0675">Receptor</keyword>
<dbReference type="GO" id="GO:0044718">
    <property type="term" value="P:siderophore transmembrane transport"/>
    <property type="evidence" value="ECO:0007669"/>
    <property type="project" value="TreeGrafter"/>
</dbReference>
<dbReference type="EMBL" id="UINC01121204">
    <property type="protein sequence ID" value="SVC96195.1"/>
    <property type="molecule type" value="Genomic_DNA"/>
</dbReference>
<feature type="non-terminal residue" evidence="10">
    <location>
        <position position="321"/>
    </location>
</feature>
<name>A0A382RG94_9ZZZZ</name>
<evidence type="ECO:0000313" key="10">
    <source>
        <dbReference type="EMBL" id="SVC96195.1"/>
    </source>
</evidence>
<evidence type="ECO:0000259" key="9">
    <source>
        <dbReference type="Pfam" id="PF00593"/>
    </source>
</evidence>
<keyword evidence="6" id="KW-0472">Membrane</keyword>
<comment type="subcellular location">
    <subcellularLocation>
        <location evidence="1">Cell outer membrane</location>
        <topology evidence="1">Multi-pass membrane protein</topology>
    </subcellularLocation>
</comment>
<dbReference type="SUPFAM" id="SSF56935">
    <property type="entry name" value="Porins"/>
    <property type="match status" value="1"/>
</dbReference>
<evidence type="ECO:0000256" key="1">
    <source>
        <dbReference type="ARBA" id="ARBA00004571"/>
    </source>
</evidence>
<dbReference type="InterPro" id="IPR036942">
    <property type="entry name" value="Beta-barrel_TonB_sf"/>
</dbReference>
<evidence type="ECO:0000256" key="7">
    <source>
        <dbReference type="ARBA" id="ARBA00023170"/>
    </source>
</evidence>
<dbReference type="AlphaFoldDB" id="A0A382RG94"/>
<proteinExistence type="predicted"/>
<dbReference type="Pfam" id="PF00593">
    <property type="entry name" value="TonB_dep_Rec_b-barrel"/>
    <property type="match status" value="1"/>
</dbReference>
<dbReference type="InterPro" id="IPR000531">
    <property type="entry name" value="Beta-barrel_TonB"/>
</dbReference>
<organism evidence="10">
    <name type="scientific">marine metagenome</name>
    <dbReference type="NCBI Taxonomy" id="408172"/>
    <lineage>
        <taxon>unclassified sequences</taxon>
        <taxon>metagenomes</taxon>
        <taxon>ecological metagenomes</taxon>
    </lineage>
</organism>
<dbReference type="PANTHER" id="PTHR30069">
    <property type="entry name" value="TONB-DEPENDENT OUTER MEMBRANE RECEPTOR"/>
    <property type="match status" value="1"/>
</dbReference>
<evidence type="ECO:0000256" key="5">
    <source>
        <dbReference type="ARBA" id="ARBA00023077"/>
    </source>
</evidence>
<dbReference type="GO" id="GO:0015344">
    <property type="term" value="F:siderophore uptake transmembrane transporter activity"/>
    <property type="evidence" value="ECO:0007669"/>
    <property type="project" value="TreeGrafter"/>
</dbReference>
<evidence type="ECO:0000256" key="8">
    <source>
        <dbReference type="ARBA" id="ARBA00023237"/>
    </source>
</evidence>
<reference evidence="10" key="1">
    <citation type="submission" date="2018-05" db="EMBL/GenBank/DDBJ databases">
        <authorList>
            <person name="Lanie J.A."/>
            <person name="Ng W.-L."/>
            <person name="Kazmierczak K.M."/>
            <person name="Andrzejewski T.M."/>
            <person name="Davidsen T.M."/>
            <person name="Wayne K.J."/>
            <person name="Tettelin H."/>
            <person name="Glass J.I."/>
            <person name="Rusch D."/>
            <person name="Podicherti R."/>
            <person name="Tsui H.-C.T."/>
            <person name="Winkler M.E."/>
        </authorList>
    </citation>
    <scope>NUCLEOTIDE SEQUENCE</scope>
</reference>
<dbReference type="GO" id="GO:0009279">
    <property type="term" value="C:cell outer membrane"/>
    <property type="evidence" value="ECO:0007669"/>
    <property type="project" value="UniProtKB-SubCell"/>
</dbReference>
<accession>A0A382RG94</accession>
<keyword evidence="2" id="KW-0813">Transport</keyword>
<protein>
    <recommendedName>
        <fullName evidence="9">TonB-dependent receptor-like beta-barrel domain-containing protein</fullName>
    </recommendedName>
</protein>
<evidence type="ECO:0000256" key="4">
    <source>
        <dbReference type="ARBA" id="ARBA00022729"/>
    </source>
</evidence>
<evidence type="ECO:0000256" key="3">
    <source>
        <dbReference type="ARBA" id="ARBA00022692"/>
    </source>
</evidence>
<dbReference type="PANTHER" id="PTHR30069:SF29">
    <property type="entry name" value="HEMOGLOBIN AND HEMOGLOBIN-HAPTOGLOBIN-BINDING PROTEIN 1-RELATED"/>
    <property type="match status" value="1"/>
</dbReference>
<keyword evidence="3" id="KW-0812">Transmembrane</keyword>
<gene>
    <name evidence="10" type="ORF">METZ01_LOCUS349049</name>
</gene>
<evidence type="ECO:0000256" key="2">
    <source>
        <dbReference type="ARBA" id="ARBA00022448"/>
    </source>
</evidence>
<sequence>MKYSSNNFSHSISYASTETERESFALNTSAFSANGWLDRWEYLGTTNGLPGFNFVFGADYEEAKNNDNARDNLGFYLEYLSDFSDIFFLTAGVRHDDNDDFGTNTSYRISSAYLIDLPNSATLKIKASQGTGFRAPSPFEIGYNAGAFAFPPASMNTLKQEESEGHEVGLEYVLGNSLHLDAVYFNQKVKNAVFFDLARFSGYLQDVGTSKSDGVELAMDFALTDSLRLTSNYTFNETERPNGLQRLRRPERLANVGLFYSGVGERLKLNAFYRISRDSIDDLNGTLMNLDDFEVLDLSASYDINDSARIYARVENLLDED</sequence>